<protein>
    <recommendedName>
        <fullName evidence="3">Transposase</fullName>
    </recommendedName>
</protein>
<gene>
    <name evidence="1" type="ORF">FHS27_005870</name>
</gene>
<dbReference type="AlphaFoldDB" id="A0A7W5H944"/>
<proteinExistence type="predicted"/>
<sequence>MTFDRDRTPGTRTTLWVLRVLTDFTTLPRRVWSSTIQLIAQHLRGLSASDLSFNIHRASEVHLDRLAGTAGRFPSLVPTSFL</sequence>
<evidence type="ECO:0000313" key="1">
    <source>
        <dbReference type="EMBL" id="MBB3210024.1"/>
    </source>
</evidence>
<name>A0A7W5H944_9BACT</name>
<comment type="caution">
    <text evidence="1">The sequence shown here is derived from an EMBL/GenBank/DDBJ whole genome shotgun (WGS) entry which is preliminary data.</text>
</comment>
<accession>A0A7W5H944</accession>
<keyword evidence="2" id="KW-1185">Reference proteome</keyword>
<dbReference type="Proteomes" id="UP000536179">
    <property type="component" value="Unassembled WGS sequence"/>
</dbReference>
<reference evidence="1 2" key="1">
    <citation type="submission" date="2020-08" db="EMBL/GenBank/DDBJ databases">
        <title>Genomic Encyclopedia of Type Strains, Phase III (KMG-III): the genomes of soil and plant-associated and newly described type strains.</title>
        <authorList>
            <person name="Whitman W."/>
        </authorList>
    </citation>
    <scope>NUCLEOTIDE SEQUENCE [LARGE SCALE GENOMIC DNA]</scope>
    <source>
        <strain evidence="1 2">CECT 8075</strain>
    </source>
</reference>
<evidence type="ECO:0000313" key="2">
    <source>
        <dbReference type="Proteomes" id="UP000536179"/>
    </source>
</evidence>
<organism evidence="1 2">
    <name type="scientific">Aporhodopirellula rubra</name>
    <dbReference type="NCBI Taxonomy" id="980271"/>
    <lineage>
        <taxon>Bacteria</taxon>
        <taxon>Pseudomonadati</taxon>
        <taxon>Planctomycetota</taxon>
        <taxon>Planctomycetia</taxon>
        <taxon>Pirellulales</taxon>
        <taxon>Pirellulaceae</taxon>
        <taxon>Aporhodopirellula</taxon>
    </lineage>
</organism>
<dbReference type="EMBL" id="JACHXU010000030">
    <property type="protein sequence ID" value="MBB3210024.1"/>
    <property type="molecule type" value="Genomic_DNA"/>
</dbReference>
<evidence type="ECO:0008006" key="3">
    <source>
        <dbReference type="Google" id="ProtNLM"/>
    </source>
</evidence>